<accession>A0A1W1C9M9</accession>
<protein>
    <submittedName>
        <fullName evidence="7">Alginate biosynthesis protein Alg8</fullName>
    </submittedName>
</protein>
<feature type="transmembrane region" description="Helical" evidence="6">
    <location>
        <begin position="377"/>
        <end position="400"/>
    </location>
</feature>
<dbReference type="PANTHER" id="PTHR22913:SF12">
    <property type="entry name" value="MANNURONAN SYNTHASE"/>
    <property type="match status" value="1"/>
</dbReference>
<feature type="transmembrane region" description="Helical" evidence="6">
    <location>
        <begin position="482"/>
        <end position="505"/>
    </location>
</feature>
<evidence type="ECO:0000256" key="5">
    <source>
        <dbReference type="ARBA" id="ARBA00023136"/>
    </source>
</evidence>
<evidence type="ECO:0000256" key="1">
    <source>
        <dbReference type="ARBA" id="ARBA00004236"/>
    </source>
</evidence>
<dbReference type="Gene3D" id="3.90.550.10">
    <property type="entry name" value="Spore Coat Polysaccharide Biosynthesis Protein SpsA, Chain A"/>
    <property type="match status" value="1"/>
</dbReference>
<dbReference type="InterPro" id="IPR029044">
    <property type="entry name" value="Nucleotide-diphossugar_trans"/>
</dbReference>
<keyword evidence="2" id="KW-1003">Cell membrane</keyword>
<name>A0A1W1C9M9_9ZZZZ</name>
<dbReference type="EMBL" id="FPHC01000066">
    <property type="protein sequence ID" value="SFV62433.1"/>
    <property type="molecule type" value="Genomic_DNA"/>
</dbReference>
<reference evidence="7" key="1">
    <citation type="submission" date="2016-10" db="EMBL/GenBank/DDBJ databases">
        <authorList>
            <person name="de Groot N.N."/>
        </authorList>
    </citation>
    <scope>NUCLEOTIDE SEQUENCE</scope>
</reference>
<keyword evidence="6" id="KW-0812">Transmembrane</keyword>
<dbReference type="GO" id="GO:0085029">
    <property type="term" value="P:extracellular matrix assembly"/>
    <property type="evidence" value="ECO:0007669"/>
    <property type="project" value="TreeGrafter"/>
</dbReference>
<evidence type="ECO:0000256" key="6">
    <source>
        <dbReference type="SAM" id="Phobius"/>
    </source>
</evidence>
<feature type="transmembrane region" description="Helical" evidence="6">
    <location>
        <begin position="20"/>
        <end position="37"/>
    </location>
</feature>
<dbReference type="GO" id="GO:0030213">
    <property type="term" value="P:hyaluronan biosynthetic process"/>
    <property type="evidence" value="ECO:0007669"/>
    <property type="project" value="TreeGrafter"/>
</dbReference>
<keyword evidence="4" id="KW-0808">Transferase</keyword>
<feature type="transmembrane region" description="Helical" evidence="6">
    <location>
        <begin position="43"/>
        <end position="63"/>
    </location>
</feature>
<dbReference type="PANTHER" id="PTHR22913">
    <property type="entry name" value="HYALURONAN SYNTHASE"/>
    <property type="match status" value="1"/>
</dbReference>
<gene>
    <name evidence="7" type="ORF">MNB_SV-6-1178</name>
</gene>
<dbReference type="GO" id="GO:0050501">
    <property type="term" value="F:hyaluronan synthase activity"/>
    <property type="evidence" value="ECO:0007669"/>
    <property type="project" value="TreeGrafter"/>
</dbReference>
<proteinExistence type="predicted"/>
<dbReference type="Pfam" id="PF13641">
    <property type="entry name" value="Glyco_tranf_2_3"/>
    <property type="match status" value="1"/>
</dbReference>
<dbReference type="AlphaFoldDB" id="A0A1W1C9M9"/>
<keyword evidence="3" id="KW-0328">Glycosyltransferase</keyword>
<dbReference type="Gene3D" id="2.160.20.10">
    <property type="entry name" value="Single-stranded right-handed beta-helix, Pectin lyase-like"/>
    <property type="match status" value="1"/>
</dbReference>
<sequence>MIKKSDKRLALKTAISPTILYLSISGLILFMIHPFLHYVNRDVIIAVSVVGVWRYTYQIINYIRAIIYRVHKYPILKKDITLLNREEAYPEHIYFLIPSYKEEPWVSIESFQSIFSDMNNIPSKATLLVSVGSAEEEAIIRTIYESHPSNQKINIIFQLQSKGKRYAMGHGLRAIARDYHDRGHYEKNSVVIFMDGDSYLEPGTLEKCLPVFKVRDRVGALTTNEISFINTKSSWYKDWFSLKFGQRHILFQSHSLSDKVMTLTGRFSIFRLEICMEENFIRQVEDDIITSPTTGRFRFLMGDDKSSWYYLFKNGWDMLYIPDATVYTLESRDGNFLDLSVSLPFRWYGNTLRNNERASRVKNVPPFIKYVIRDQVFNMWTSLVGISAALILAIFVHPIYLPMYISWVLFVKVIQQNIIAAMGYPVTVNTIPLMLYSQWAGSFVKIYAYFHLNKQTYNKSGSTQKLKNYGRIDHPWFEYFGVFRMLTALLAFYLALFVFSSATTLPDLKFFKKMEEKSTILYVDKSNKKMAQHINDLIKAADDNVTIMLPKGNVYIESPIYITRSNIKLVGNKTTIVYSLGSNEEAAIYIKGSLGKKIKKSHLKADRYYLMDEPNSEEFLRDLGSTVWNKRYPYIRTDIKYRDNKIKTKFSKNIRYREINTISNVTIKDFTIRGDIKTDEYSNVYKNLNKNRRASSIKIKYAANIKIEDINIFDSYSHALDLDTVYGVKVRRFYADGSLNKGKGGNGYFKVSRTFHSSFEGITLSNLRHLAIQWSSAYNVFNGINLFNTDLNFHGGGTHHNVVKNITFDVDKKDHKWGEIYQTPHDAKWAPPDYKTNIVEDIFR</sequence>
<dbReference type="SUPFAM" id="SSF51126">
    <property type="entry name" value="Pectin lyase-like"/>
    <property type="match status" value="1"/>
</dbReference>
<evidence type="ECO:0000313" key="7">
    <source>
        <dbReference type="EMBL" id="SFV62433.1"/>
    </source>
</evidence>
<keyword evidence="6" id="KW-1133">Transmembrane helix</keyword>
<keyword evidence="5 6" id="KW-0472">Membrane</keyword>
<evidence type="ECO:0000256" key="2">
    <source>
        <dbReference type="ARBA" id="ARBA00022475"/>
    </source>
</evidence>
<dbReference type="SUPFAM" id="SSF53448">
    <property type="entry name" value="Nucleotide-diphospho-sugar transferases"/>
    <property type="match status" value="1"/>
</dbReference>
<comment type="subcellular location">
    <subcellularLocation>
        <location evidence="1">Cell membrane</location>
    </subcellularLocation>
</comment>
<dbReference type="InterPro" id="IPR011050">
    <property type="entry name" value="Pectin_lyase_fold/virulence"/>
</dbReference>
<evidence type="ECO:0000256" key="4">
    <source>
        <dbReference type="ARBA" id="ARBA00022679"/>
    </source>
</evidence>
<dbReference type="GO" id="GO:0005886">
    <property type="term" value="C:plasma membrane"/>
    <property type="evidence" value="ECO:0007669"/>
    <property type="project" value="UniProtKB-SubCell"/>
</dbReference>
<dbReference type="InterPro" id="IPR012334">
    <property type="entry name" value="Pectin_lyas_fold"/>
</dbReference>
<evidence type="ECO:0000256" key="3">
    <source>
        <dbReference type="ARBA" id="ARBA00022676"/>
    </source>
</evidence>
<organism evidence="7">
    <name type="scientific">hydrothermal vent metagenome</name>
    <dbReference type="NCBI Taxonomy" id="652676"/>
    <lineage>
        <taxon>unclassified sequences</taxon>
        <taxon>metagenomes</taxon>
        <taxon>ecological metagenomes</taxon>
    </lineage>
</organism>